<dbReference type="InterPro" id="IPR000160">
    <property type="entry name" value="GGDEF_dom"/>
</dbReference>
<dbReference type="SUPFAM" id="SSF55073">
    <property type="entry name" value="Nucleotide cyclase"/>
    <property type="match status" value="1"/>
</dbReference>
<feature type="domain" description="EAL" evidence="1">
    <location>
        <begin position="342"/>
        <end position="595"/>
    </location>
</feature>
<dbReference type="CDD" id="cd01948">
    <property type="entry name" value="EAL"/>
    <property type="match status" value="1"/>
</dbReference>
<dbReference type="Proteomes" id="UP000389128">
    <property type="component" value="Unassembled WGS sequence"/>
</dbReference>
<dbReference type="InterPro" id="IPR043128">
    <property type="entry name" value="Rev_trsase/Diguanyl_cyclase"/>
</dbReference>
<protein>
    <submittedName>
        <fullName evidence="2">GGDEF domain-containing protein</fullName>
    </submittedName>
</protein>
<dbReference type="GO" id="GO:0071111">
    <property type="term" value="F:cyclic-guanylate-specific phosphodiesterase activity"/>
    <property type="evidence" value="ECO:0007669"/>
    <property type="project" value="InterPro"/>
</dbReference>
<dbReference type="InterPro" id="IPR001633">
    <property type="entry name" value="EAL_dom"/>
</dbReference>
<reference evidence="2 3" key="1">
    <citation type="submission" date="2019-01" db="EMBL/GenBank/DDBJ databases">
        <title>Zoogloea oleivorans genome sequencing and assembly.</title>
        <authorList>
            <person name="Tancsics A."/>
            <person name="Farkas M."/>
            <person name="Kriszt B."/>
            <person name="Maroti G."/>
            <person name="Horvath B."/>
        </authorList>
    </citation>
    <scope>NUCLEOTIDE SEQUENCE [LARGE SCALE GENOMIC DNA]</scope>
    <source>
        <strain evidence="2 3">Buc</strain>
    </source>
</reference>
<keyword evidence="3" id="KW-1185">Reference proteome</keyword>
<dbReference type="Gene3D" id="3.20.20.450">
    <property type="entry name" value="EAL domain"/>
    <property type="match status" value="1"/>
</dbReference>
<dbReference type="SMART" id="SM00052">
    <property type="entry name" value="EAL"/>
    <property type="match status" value="1"/>
</dbReference>
<dbReference type="EMBL" id="SDKK01000014">
    <property type="protein sequence ID" value="TYC55144.1"/>
    <property type="molecule type" value="Genomic_DNA"/>
</dbReference>
<evidence type="ECO:0000259" key="1">
    <source>
        <dbReference type="PROSITE" id="PS50883"/>
    </source>
</evidence>
<dbReference type="Pfam" id="PF00563">
    <property type="entry name" value="EAL"/>
    <property type="match status" value="1"/>
</dbReference>
<sequence>MNTPAPRLAGHPGQILDEDALARLLLRYGLGQGEQAAIRAFGRIVRSDELAAALCQRFDLAGKGGDGIVGPALSAFCGELARIAEWSFSPAWPASLAARWSECYLAGAVAEFPFMAIEGLIAICQQRLFGERAMVYRLELDILSALVRLGWCLGGLLSDVSIEQEQAFRLCAEDGDPVLGIPNRRRFLTLLANHLRIVDKGGQLGLVVLAVEWGRSVDVLAIDERDHLRLALSEAMHAALRPSDVLCALGDDEWAVILPDLHNPAQVSLAGHKLVNACEALRSNAFSRLRGRFCAGGGWAPEHAADPLGLEHAARSALVVAKASGRLFDVYCADVAAKARLDASFETEVAQALEARQFQLHLQPQVELPSRRLVGAEALLRWHRPDGRSVSPPEILRVLERIGLMPELSRWVIQQAVQILAALAAAGCDARVSVNLVAEDLSDPELPIFIRQTCEAWRIDASRLCFELTEGGLVSTDGMSVRTLEALKQGGGRLALDDFGTGYSSMDYLRRLPVDELKLDKSFVERITLSDSDRSIVELMVRIAHTFGLEVVAEGVETPETEAVLLAMGCRCAQGYLYAQAMPVDKFIAWWKAGVAELLIS</sequence>
<evidence type="ECO:0000313" key="2">
    <source>
        <dbReference type="EMBL" id="TYC55144.1"/>
    </source>
</evidence>
<organism evidence="2 3">
    <name type="scientific">Zoogloea oleivorans</name>
    <dbReference type="NCBI Taxonomy" id="1552750"/>
    <lineage>
        <taxon>Bacteria</taxon>
        <taxon>Pseudomonadati</taxon>
        <taxon>Pseudomonadota</taxon>
        <taxon>Betaproteobacteria</taxon>
        <taxon>Rhodocyclales</taxon>
        <taxon>Zoogloeaceae</taxon>
        <taxon>Zoogloea</taxon>
    </lineage>
</organism>
<dbReference type="PROSITE" id="PS50883">
    <property type="entry name" value="EAL"/>
    <property type="match status" value="1"/>
</dbReference>
<dbReference type="InterPro" id="IPR050706">
    <property type="entry name" value="Cyclic-di-GMP_PDE-like"/>
</dbReference>
<dbReference type="Gene3D" id="3.30.70.270">
    <property type="match status" value="1"/>
</dbReference>
<gene>
    <name evidence="2" type="ORF">ETQ85_15635</name>
</gene>
<proteinExistence type="predicted"/>
<dbReference type="Pfam" id="PF00990">
    <property type="entry name" value="GGDEF"/>
    <property type="match status" value="1"/>
</dbReference>
<comment type="caution">
    <text evidence="2">The sequence shown here is derived from an EMBL/GenBank/DDBJ whole genome shotgun (WGS) entry which is preliminary data.</text>
</comment>
<dbReference type="OrthoDB" id="8530607at2"/>
<dbReference type="PANTHER" id="PTHR33121">
    <property type="entry name" value="CYCLIC DI-GMP PHOSPHODIESTERASE PDEF"/>
    <property type="match status" value="1"/>
</dbReference>
<dbReference type="InterPro" id="IPR035919">
    <property type="entry name" value="EAL_sf"/>
</dbReference>
<dbReference type="SUPFAM" id="SSF141868">
    <property type="entry name" value="EAL domain-like"/>
    <property type="match status" value="1"/>
</dbReference>
<dbReference type="AlphaFoldDB" id="A0A6C2CLT7"/>
<dbReference type="InterPro" id="IPR029787">
    <property type="entry name" value="Nucleotide_cyclase"/>
</dbReference>
<dbReference type="SMART" id="SM00267">
    <property type="entry name" value="GGDEF"/>
    <property type="match status" value="1"/>
</dbReference>
<dbReference type="PANTHER" id="PTHR33121:SF79">
    <property type="entry name" value="CYCLIC DI-GMP PHOSPHODIESTERASE PDED-RELATED"/>
    <property type="match status" value="1"/>
</dbReference>
<accession>A0A6C2CLT7</accession>
<dbReference type="RefSeq" id="WP_148580004.1">
    <property type="nucleotide sequence ID" value="NZ_JAVEUW010000078.1"/>
</dbReference>
<name>A0A6C2CLT7_9RHOO</name>
<evidence type="ECO:0000313" key="3">
    <source>
        <dbReference type="Proteomes" id="UP000389128"/>
    </source>
</evidence>